<reference evidence="3" key="1">
    <citation type="journal article" date="2011" name="PLoS ONE">
        <title>Genome of a low-salinity ammonia-oxidizing archaeon determined by single-cell and metagenomic analysis.</title>
        <authorList>
            <person name="Blainey P.C."/>
            <person name="Mosier A.C."/>
            <person name="Potanina A."/>
            <person name="Francis C.A."/>
            <person name="Quake S.R."/>
        </authorList>
    </citation>
    <scope>NUCLEOTIDE SEQUENCE [LARGE SCALE GENOMIC DNA]</scope>
    <source>
        <strain evidence="3">SFB1</strain>
    </source>
</reference>
<keyword evidence="2" id="KW-0812">Transmembrane</keyword>
<name>F3KNA3_9ARCH</name>
<proteinExistence type="predicted"/>
<feature type="region of interest" description="Disordered" evidence="1">
    <location>
        <begin position="158"/>
        <end position="177"/>
    </location>
</feature>
<gene>
    <name evidence="3" type="ORF">Nlim_1884</name>
</gene>
<dbReference type="Proteomes" id="UP000004348">
    <property type="component" value="Chromosome"/>
</dbReference>
<protein>
    <recommendedName>
        <fullName evidence="4">DUF4760 domain-containing protein</fullName>
    </recommendedName>
</protein>
<dbReference type="Pfam" id="PF15956">
    <property type="entry name" value="DUF4760"/>
    <property type="match status" value="1"/>
</dbReference>
<evidence type="ECO:0000256" key="1">
    <source>
        <dbReference type="SAM" id="MobiDB-lite"/>
    </source>
</evidence>
<evidence type="ECO:0008006" key="4">
    <source>
        <dbReference type="Google" id="ProtNLM"/>
    </source>
</evidence>
<dbReference type="HOGENOM" id="CLU_1514550_0_0_2"/>
<organism evidence="3">
    <name type="scientific">Candidatus Nitrosarchaeum limnium SFB1</name>
    <dbReference type="NCBI Taxonomy" id="886738"/>
    <lineage>
        <taxon>Archaea</taxon>
        <taxon>Nitrososphaerota</taxon>
        <taxon>Nitrososphaeria</taxon>
        <taxon>Nitrosopumilales</taxon>
        <taxon>Nitrosopumilaceae</taxon>
        <taxon>Nitrosarchaeum</taxon>
    </lineage>
</organism>
<dbReference type="AlphaFoldDB" id="F3KNA3"/>
<sequence length="177" mass="21101">MTWHEPYLVIGTFLGIGLTFVAILITRYYQKKEYDRKGMLRIYDILSNEPNKRIRRRLYEAYCTGKIDSDGKLLDFTYNEDIEEVRTVFGEIGSLVQYGYVPKNNFLDAYAGVIIKTWKALEKNIERERQLRGTHRYMDSFESLYKDAKVHWKKQYYPDPDPEPCNKKTDEIMNNKK</sequence>
<dbReference type="InterPro" id="IPR031876">
    <property type="entry name" value="DUF4760"/>
</dbReference>
<dbReference type="EMBL" id="AEGP01000066">
    <property type="protein sequence ID" value="EGG41078.1"/>
    <property type="molecule type" value="Genomic_DNA"/>
</dbReference>
<feature type="compositionally biased region" description="Basic and acidic residues" evidence="1">
    <location>
        <begin position="164"/>
        <end position="177"/>
    </location>
</feature>
<keyword evidence="2" id="KW-0472">Membrane</keyword>
<accession>F3KNA3</accession>
<feature type="transmembrane region" description="Helical" evidence="2">
    <location>
        <begin position="6"/>
        <end position="29"/>
    </location>
</feature>
<evidence type="ECO:0000256" key="2">
    <source>
        <dbReference type="SAM" id="Phobius"/>
    </source>
</evidence>
<keyword evidence="2" id="KW-1133">Transmembrane helix</keyword>
<dbReference type="STRING" id="886738.Nlim_1884"/>
<comment type="caution">
    <text evidence="3">The sequence shown here is derived from an EMBL/GenBank/DDBJ whole genome shotgun (WGS) entry which is preliminary data.</text>
</comment>
<evidence type="ECO:0000313" key="3">
    <source>
        <dbReference type="EMBL" id="EGG41078.1"/>
    </source>
</evidence>